<dbReference type="InterPro" id="IPR015422">
    <property type="entry name" value="PyrdxlP-dep_Trfase_small"/>
</dbReference>
<organism evidence="3 4">
    <name type="scientific">Thalassolituus maritimus</name>
    <dbReference type="NCBI Taxonomy" id="484498"/>
    <lineage>
        <taxon>Bacteria</taxon>
        <taxon>Pseudomonadati</taxon>
        <taxon>Pseudomonadota</taxon>
        <taxon>Gammaproteobacteria</taxon>
        <taxon>Oceanospirillales</taxon>
        <taxon>Oceanospirillaceae</taxon>
        <taxon>Thalassolituus</taxon>
    </lineage>
</organism>
<reference evidence="4" key="1">
    <citation type="submission" date="2017-01" db="EMBL/GenBank/DDBJ databases">
        <authorList>
            <person name="Varghese N."/>
            <person name="Submissions S."/>
        </authorList>
    </citation>
    <scope>NUCLEOTIDE SEQUENCE [LARGE SCALE GENOMIC DNA]</scope>
    <source>
        <strain evidence="4">DSM 24913</strain>
    </source>
</reference>
<accession>A0A1N7L9N2</accession>
<dbReference type="EMBL" id="FTOH01000003">
    <property type="protein sequence ID" value="SIS70544.1"/>
    <property type="molecule type" value="Genomic_DNA"/>
</dbReference>
<gene>
    <name evidence="3" type="ORF">SAMN05421686_103368</name>
</gene>
<evidence type="ECO:0000259" key="2">
    <source>
        <dbReference type="Pfam" id="PF00266"/>
    </source>
</evidence>
<evidence type="ECO:0000256" key="1">
    <source>
        <dbReference type="ARBA" id="ARBA00022898"/>
    </source>
</evidence>
<dbReference type="AlphaFoldDB" id="A0A1N7L9N2"/>
<protein>
    <submittedName>
        <fullName evidence="3">Selenocysteine lyase/Cysteine desulfurase</fullName>
    </submittedName>
</protein>
<dbReference type="STRING" id="484498.SAMN05421686_103368"/>
<keyword evidence="1" id="KW-0663">Pyridoxal phosphate</keyword>
<dbReference type="InterPro" id="IPR000192">
    <property type="entry name" value="Aminotrans_V_dom"/>
</dbReference>
<dbReference type="InterPro" id="IPR015424">
    <property type="entry name" value="PyrdxlP-dep_Trfase"/>
</dbReference>
<keyword evidence="3" id="KW-0456">Lyase</keyword>
<sequence length="379" mass="41253">MDQLNSALEQEFPVNEQCMYLNHAAVAPWPTSASKAVARFAEENVAKGAADYPHWLEIEKQLRSNLARLINAPVDSVALVKNTSEALSFVAYGIDWRPGDTVVISDEEFPSNSIVWESLKNQGVTVRKVSLAGENPEAELLQAISETPRLVSISAVQYATGTRVNLAKIGEACKAAGVLFCVDAIQAVGALMFDVEEIQCDFAMADGHKWLLGPEGLGFFYVREERMNDLSLNEYGWHMIKQAGDYSQSSWEVADTAMRFECGSPNLLAAHALHASTNLLLNTGIENVEAAILSKANSLCGLLSDAGAEIITPAHSRGRSGIVTFGTNGRSPKEVWQALMSKGVICMHRGGGIRFSPHFHTPLDRLQQAVSIAAEECFW</sequence>
<dbReference type="PANTHER" id="PTHR43586:SF15">
    <property type="entry name" value="BLR3095 PROTEIN"/>
    <property type="match status" value="1"/>
</dbReference>
<keyword evidence="4" id="KW-1185">Reference proteome</keyword>
<dbReference type="Gene3D" id="3.90.1150.10">
    <property type="entry name" value="Aspartate Aminotransferase, domain 1"/>
    <property type="match status" value="1"/>
</dbReference>
<dbReference type="Gene3D" id="3.40.640.10">
    <property type="entry name" value="Type I PLP-dependent aspartate aminotransferase-like (Major domain)"/>
    <property type="match status" value="1"/>
</dbReference>
<proteinExistence type="predicted"/>
<name>A0A1N7L9N2_9GAMM</name>
<dbReference type="GO" id="GO:0016829">
    <property type="term" value="F:lyase activity"/>
    <property type="evidence" value="ECO:0007669"/>
    <property type="project" value="UniProtKB-KW"/>
</dbReference>
<dbReference type="SUPFAM" id="SSF53383">
    <property type="entry name" value="PLP-dependent transferases"/>
    <property type="match status" value="1"/>
</dbReference>
<dbReference type="InterPro" id="IPR015421">
    <property type="entry name" value="PyrdxlP-dep_Trfase_major"/>
</dbReference>
<evidence type="ECO:0000313" key="4">
    <source>
        <dbReference type="Proteomes" id="UP000185639"/>
    </source>
</evidence>
<dbReference type="RefSeq" id="WP_076514854.1">
    <property type="nucleotide sequence ID" value="NZ_FTOH01000003.1"/>
</dbReference>
<dbReference type="PANTHER" id="PTHR43586">
    <property type="entry name" value="CYSTEINE DESULFURASE"/>
    <property type="match status" value="1"/>
</dbReference>
<evidence type="ECO:0000313" key="3">
    <source>
        <dbReference type="EMBL" id="SIS70544.1"/>
    </source>
</evidence>
<feature type="domain" description="Aminotransferase class V" evidence="2">
    <location>
        <begin position="20"/>
        <end position="350"/>
    </location>
</feature>
<dbReference type="Pfam" id="PF00266">
    <property type="entry name" value="Aminotran_5"/>
    <property type="match status" value="1"/>
</dbReference>
<dbReference type="Proteomes" id="UP000185639">
    <property type="component" value="Unassembled WGS sequence"/>
</dbReference>